<dbReference type="EMBL" id="BSVA01000001">
    <property type="protein sequence ID" value="GMA91946.1"/>
    <property type="molecule type" value="Genomic_DNA"/>
</dbReference>
<sequence length="261" mass="29064">MPRSIKPDQAGLCNIKLASSRQIADYDLRMDDLRPLTERLMLLQDRLDAAYFRPRYKTVGRLAHGWTKRVSRGVGAILAGVDAGYSGELSPMGRSVVEHVVALKWLVAEGDRINSPLRTNYGLQISKLGEAWRSASAGSVDEAGLAAAIASSEHDDHGRDHFQQFAHRVVHGNEEDLLMYNATLMESHATYRSAAVYWSKKDPKPTATEEWVNWESFCPLYLYQGLRAYSGILLAPPWKEELAAARAALVAQDPSLDRILD</sequence>
<gene>
    <name evidence="1" type="ORF">GCM10025869_24750</name>
</gene>
<dbReference type="Proteomes" id="UP001157069">
    <property type="component" value="Unassembled WGS sequence"/>
</dbReference>
<reference evidence="2" key="1">
    <citation type="journal article" date="2019" name="Int. J. Syst. Evol. Microbiol.">
        <title>The Global Catalogue of Microorganisms (GCM) 10K type strain sequencing project: providing services to taxonomists for standard genome sequencing and annotation.</title>
        <authorList>
            <consortium name="The Broad Institute Genomics Platform"/>
            <consortium name="The Broad Institute Genome Sequencing Center for Infectious Disease"/>
            <person name="Wu L."/>
            <person name="Ma J."/>
        </authorList>
    </citation>
    <scope>NUCLEOTIDE SEQUENCE [LARGE SCALE GENOMIC DNA]</scope>
    <source>
        <strain evidence="2">NBRC 108755</strain>
    </source>
</reference>
<organism evidence="1 2">
    <name type="scientific">Homoserinibacter gongjuensis</name>
    <dbReference type="NCBI Taxonomy" id="1162968"/>
    <lineage>
        <taxon>Bacteria</taxon>
        <taxon>Bacillati</taxon>
        <taxon>Actinomycetota</taxon>
        <taxon>Actinomycetes</taxon>
        <taxon>Micrococcales</taxon>
        <taxon>Microbacteriaceae</taxon>
        <taxon>Homoserinibacter</taxon>
    </lineage>
</organism>
<proteinExistence type="predicted"/>
<name>A0ABQ6JUH3_9MICO</name>
<evidence type="ECO:0000313" key="2">
    <source>
        <dbReference type="Proteomes" id="UP001157069"/>
    </source>
</evidence>
<keyword evidence="2" id="KW-1185">Reference proteome</keyword>
<evidence type="ECO:0000313" key="1">
    <source>
        <dbReference type="EMBL" id="GMA91946.1"/>
    </source>
</evidence>
<accession>A0ABQ6JUH3</accession>
<protein>
    <submittedName>
        <fullName evidence="1">Uncharacterized protein</fullName>
    </submittedName>
</protein>
<comment type="caution">
    <text evidence="1">The sequence shown here is derived from an EMBL/GenBank/DDBJ whole genome shotgun (WGS) entry which is preliminary data.</text>
</comment>